<feature type="compositionally biased region" description="Acidic residues" evidence="5">
    <location>
        <begin position="15"/>
        <end position="52"/>
    </location>
</feature>
<dbReference type="SMART" id="SM00088">
    <property type="entry name" value="PINT"/>
    <property type="match status" value="1"/>
</dbReference>
<dbReference type="InterPro" id="IPR036390">
    <property type="entry name" value="WH_DNA-bd_sf"/>
</dbReference>
<dbReference type="PANTHER" id="PTHR13937">
    <property type="entry name" value="EUKARYOTIC TRANSLATION INITATION FACTOR 3, SUBUNIT 8 EIF3S8 -RELATED"/>
    <property type="match status" value="1"/>
</dbReference>
<dbReference type="InterPro" id="IPR000717">
    <property type="entry name" value="PCI_dom"/>
</dbReference>
<keyword evidence="8" id="KW-1185">Reference proteome</keyword>
<sequence>MSRFFTAADSSSESSSDDEELYSESEAEEKSEEESSSEEEESDEGSSDDEDEGKTGAGRFLRDVSDESDSDDEERVTVVKSAKDKRFEELEATIKAIENAEKINDWAVIASEFDKMNRQIPALIRQNNGKSPKPYIKAISELETTMIETLEKQKVSPKKMNATNTRGLNAVRQRMRKLKQDYASEIEKYKADPEKFMADEVVEEYAPTPKKTKKAVPSLGAEAEDGDDDGFTMVGAGGKAMVYTPESILKHLRTIIEARGRKNTDRLEQIRTMEKLYDVANTDYQKIRVLLTLISTRFDLTTGTTNQMTQEQWKLAENEFRRLLEVLENNRDIIVIEGAEEWEDDDKQPVLTAGETFKVPGSITSFIERLDDELTRALQHIDPHTADYVERLTDETTLYTSIARTQVYVEWLVEKHGSTQESSNRVVMRRLEHLYFKPSLVIKILEENSWKAIPSGLSSTVTPRDGSTDPTDLIATLCTYLFRYSEGIIRARAMLCEIYHLALHDHYYKARDMMLMSHLQETISNFDVNTQILFNRTLVQVGLCAFRAGLVYEAQTSLQEICGSNRQKELLAQGLQMQRYSQISPEQERLERQRQLPFHMHINLELLECVYLTCSMLLEIPLLAQVGSSPDIRKRVISKTYRRLLEYHERQIFTGPPENTRDHVMQASKALAAGEWKKSADFINSIKIWELMAQSDKIKAMLSEQIQEEGLRTYLFTYAPFYDTLSIATLASMFELSDRKVSAVVSKMISHEELAAALDQVNNAIIFRKGVELSRLQSLALTLSDKASGLIEANEKTLEQRTQGMANAFERQGGSGRGGRGGRGGGRGRGRGGSSGVPRGQQFTGGALGRAIQA</sequence>
<dbReference type="InterPro" id="IPR027516">
    <property type="entry name" value="EIF3C"/>
</dbReference>
<organism evidence="7 8">
    <name type="scientific">Diplodia intermedia</name>
    <dbReference type="NCBI Taxonomy" id="856260"/>
    <lineage>
        <taxon>Eukaryota</taxon>
        <taxon>Fungi</taxon>
        <taxon>Dikarya</taxon>
        <taxon>Ascomycota</taxon>
        <taxon>Pezizomycotina</taxon>
        <taxon>Dothideomycetes</taxon>
        <taxon>Dothideomycetes incertae sedis</taxon>
        <taxon>Botryosphaeriales</taxon>
        <taxon>Botryosphaeriaceae</taxon>
        <taxon>Diplodia</taxon>
    </lineage>
</organism>
<keyword evidence="2 4" id="KW-0396">Initiation factor</keyword>
<dbReference type="Pfam" id="PF26569">
    <property type="entry name" value="EIF3CL_C"/>
    <property type="match status" value="1"/>
</dbReference>
<feature type="compositionally biased region" description="Gly residues" evidence="5">
    <location>
        <begin position="813"/>
        <end position="835"/>
    </location>
</feature>
<comment type="function">
    <text evidence="4">Component of the eukaryotic translation initiation factor 3 (eIF-3) complex, which is involved in protein synthesis of a specialized repertoire of mRNAs and, together with other initiation factors, stimulates binding of mRNA and methionyl-tRNAi to the 40S ribosome. The eIF-3 complex specifically targets and initiates translation of a subset of mRNAs involved in cell proliferation.</text>
</comment>
<dbReference type="Proteomes" id="UP001521184">
    <property type="component" value="Unassembled WGS sequence"/>
</dbReference>
<dbReference type="HAMAP" id="MF_03002">
    <property type="entry name" value="eIF3c"/>
    <property type="match status" value="1"/>
</dbReference>
<comment type="subcellular location">
    <subcellularLocation>
        <location evidence="4">Cytoplasm</location>
    </subcellularLocation>
</comment>
<evidence type="ECO:0000259" key="6">
    <source>
        <dbReference type="PROSITE" id="PS50250"/>
    </source>
</evidence>
<dbReference type="Pfam" id="PF05470">
    <property type="entry name" value="eIF-3c_N"/>
    <property type="match status" value="1"/>
</dbReference>
<keyword evidence="3 4" id="KW-0648">Protein biosynthesis</keyword>
<evidence type="ECO:0000313" key="8">
    <source>
        <dbReference type="Proteomes" id="UP001521184"/>
    </source>
</evidence>
<gene>
    <name evidence="4 7" type="primary">NIP1</name>
    <name evidence="7" type="ORF">SLS58_009586</name>
</gene>
<comment type="similarity">
    <text evidence="4">Belongs to the eIF-3 subunit C family.</text>
</comment>
<protein>
    <recommendedName>
        <fullName evidence="4">Eukaryotic translation initiation factor 3 subunit C</fullName>
        <shortName evidence="4">eIF3c</shortName>
    </recommendedName>
    <alternativeName>
        <fullName evidence="4">Eukaryotic translation initiation factor 3 93 kDa subunit homolog</fullName>
        <shortName evidence="4">eIF3 p93</shortName>
    </alternativeName>
    <alternativeName>
        <fullName evidence="4">Translation initiation factor eIF3, p93 subunit homolog</fullName>
    </alternativeName>
</protein>
<dbReference type="GO" id="GO:0003743">
    <property type="term" value="F:translation initiation factor activity"/>
    <property type="evidence" value="ECO:0007669"/>
    <property type="project" value="UniProtKB-KW"/>
</dbReference>
<name>A0ABR3TB55_9PEZI</name>
<feature type="domain" description="PCI" evidence="6">
    <location>
        <begin position="598"/>
        <end position="772"/>
    </location>
</feature>
<evidence type="ECO:0000256" key="2">
    <source>
        <dbReference type="ARBA" id="ARBA00022540"/>
    </source>
</evidence>
<feature type="region of interest" description="Disordered" evidence="5">
    <location>
        <begin position="808"/>
        <end position="854"/>
    </location>
</feature>
<dbReference type="InterPro" id="IPR008905">
    <property type="entry name" value="EIF3C_N_dom"/>
</dbReference>
<comment type="caution">
    <text evidence="7">The sequence shown here is derived from an EMBL/GenBank/DDBJ whole genome shotgun (WGS) entry which is preliminary data.</text>
</comment>
<evidence type="ECO:0000256" key="1">
    <source>
        <dbReference type="ARBA" id="ARBA00022490"/>
    </source>
</evidence>
<reference evidence="7 8" key="1">
    <citation type="journal article" date="2023" name="Plant Dis.">
        <title>First Report of Diplodia intermedia Causing Canker and Dieback Diseases on Apple Trees in Canada.</title>
        <authorList>
            <person name="Ellouze W."/>
            <person name="Ilyukhin E."/>
            <person name="Sulman M."/>
            <person name="Ali S."/>
        </authorList>
    </citation>
    <scope>NUCLEOTIDE SEQUENCE [LARGE SCALE GENOMIC DNA]</scope>
    <source>
        <strain evidence="7 8">M45-28</strain>
    </source>
</reference>
<evidence type="ECO:0000256" key="3">
    <source>
        <dbReference type="ARBA" id="ARBA00022917"/>
    </source>
</evidence>
<dbReference type="InterPro" id="IPR058999">
    <property type="entry name" value="EIF3CL_C"/>
</dbReference>
<comment type="subunit">
    <text evidence="4">Component of the eukaryotic translation initiation factor 3 (eIF-3) complex.</text>
</comment>
<dbReference type="InterPro" id="IPR036388">
    <property type="entry name" value="WH-like_DNA-bd_sf"/>
</dbReference>
<dbReference type="PANTHER" id="PTHR13937:SF0">
    <property type="entry name" value="EUKARYOTIC TRANSLATION INITIATION FACTOR 3 SUBUNIT C-RELATED"/>
    <property type="match status" value="1"/>
</dbReference>
<keyword evidence="1 4" id="KW-0963">Cytoplasm</keyword>
<dbReference type="Pfam" id="PF01399">
    <property type="entry name" value="PCI"/>
    <property type="match status" value="1"/>
</dbReference>
<evidence type="ECO:0000256" key="5">
    <source>
        <dbReference type="SAM" id="MobiDB-lite"/>
    </source>
</evidence>
<dbReference type="EMBL" id="JAKEKT020000096">
    <property type="protein sequence ID" value="KAL1636747.1"/>
    <property type="molecule type" value="Genomic_DNA"/>
</dbReference>
<evidence type="ECO:0000313" key="7">
    <source>
        <dbReference type="EMBL" id="KAL1636747.1"/>
    </source>
</evidence>
<accession>A0ABR3TB55</accession>
<dbReference type="Gene3D" id="1.10.10.10">
    <property type="entry name" value="Winged helix-like DNA-binding domain superfamily/Winged helix DNA-binding domain"/>
    <property type="match status" value="1"/>
</dbReference>
<evidence type="ECO:0000256" key="4">
    <source>
        <dbReference type="HAMAP-Rule" id="MF_03002"/>
    </source>
</evidence>
<dbReference type="PROSITE" id="PS50250">
    <property type="entry name" value="PCI"/>
    <property type="match status" value="1"/>
</dbReference>
<feature type="region of interest" description="Disordered" evidence="5">
    <location>
        <begin position="1"/>
        <end position="78"/>
    </location>
</feature>
<proteinExistence type="inferred from homology"/>
<dbReference type="SUPFAM" id="SSF46785">
    <property type="entry name" value="Winged helix' DNA-binding domain"/>
    <property type="match status" value="1"/>
</dbReference>